<dbReference type="RefSeq" id="WP_197010202.1">
    <property type="nucleotide sequence ID" value="NZ_BAABES010000006.1"/>
</dbReference>
<dbReference type="Proteomes" id="UP000614047">
    <property type="component" value="Unassembled WGS sequence"/>
</dbReference>
<comment type="caution">
    <text evidence="1">The sequence shown here is derived from an EMBL/GenBank/DDBJ whole genome shotgun (WGS) entry which is preliminary data.</text>
</comment>
<dbReference type="Pfam" id="PF10936">
    <property type="entry name" value="DUF2617"/>
    <property type="match status" value="2"/>
</dbReference>
<name>A0A931GHF2_9ACTN</name>
<evidence type="ECO:0000313" key="2">
    <source>
        <dbReference type="Proteomes" id="UP000614047"/>
    </source>
</evidence>
<dbReference type="EMBL" id="JADOUA010000001">
    <property type="protein sequence ID" value="MBG6087320.1"/>
    <property type="molecule type" value="Genomic_DNA"/>
</dbReference>
<gene>
    <name evidence="1" type="ORF">IW256_001433</name>
</gene>
<protein>
    <recommendedName>
        <fullName evidence="3">DUF2617 family protein</fullName>
    </recommendedName>
</protein>
<evidence type="ECO:0000313" key="1">
    <source>
        <dbReference type="EMBL" id="MBG6087320.1"/>
    </source>
</evidence>
<evidence type="ECO:0008006" key="3">
    <source>
        <dbReference type="Google" id="ProtNLM"/>
    </source>
</evidence>
<organism evidence="1 2">
    <name type="scientific">Actinomadura viridis</name>
    <dbReference type="NCBI Taxonomy" id="58110"/>
    <lineage>
        <taxon>Bacteria</taxon>
        <taxon>Bacillati</taxon>
        <taxon>Actinomycetota</taxon>
        <taxon>Actinomycetes</taxon>
        <taxon>Streptosporangiales</taxon>
        <taxon>Thermomonosporaceae</taxon>
        <taxon>Actinomadura</taxon>
    </lineage>
</organism>
<sequence>MLASLDTPYADTRADALSFALGLPRLDALAVLAVPPARPGGPAVELRLLGASHQVFAGSFSETVACLPGDPRPVPGRMRANAGGWAYDFSAATEAHDGDGPFRRAVAELRDRLAGRADALTGTFPGSPYAITALALARDGEPYEPFVADEVRTPPAGPAAPPSAPWTGWQTWHAYPQTREIVMTRSRLVRAL</sequence>
<reference evidence="1" key="1">
    <citation type="submission" date="2020-11" db="EMBL/GenBank/DDBJ databases">
        <title>Sequencing the genomes of 1000 actinobacteria strains.</title>
        <authorList>
            <person name="Klenk H.-P."/>
        </authorList>
    </citation>
    <scope>NUCLEOTIDE SEQUENCE</scope>
    <source>
        <strain evidence="1">DSM 43175</strain>
    </source>
</reference>
<dbReference type="InterPro" id="IPR024486">
    <property type="entry name" value="DUF2617"/>
</dbReference>
<accession>A0A931GHF2</accession>
<keyword evidence="2" id="KW-1185">Reference proteome</keyword>
<dbReference type="AlphaFoldDB" id="A0A931GHF2"/>
<proteinExistence type="predicted"/>